<dbReference type="SMART" id="SM00717">
    <property type="entry name" value="SANT"/>
    <property type="match status" value="1"/>
</dbReference>
<dbReference type="EMBL" id="CAJNOC010000347">
    <property type="protein sequence ID" value="CAF0748523.1"/>
    <property type="molecule type" value="Genomic_DNA"/>
</dbReference>
<feature type="region of interest" description="Disordered" evidence="3">
    <location>
        <begin position="70"/>
        <end position="100"/>
    </location>
</feature>
<accession>A0A813PCH8</accession>
<feature type="region of interest" description="Disordered" evidence="3">
    <location>
        <begin position="1"/>
        <end position="58"/>
    </location>
</feature>
<keyword evidence="1" id="KW-0238">DNA-binding</keyword>
<gene>
    <name evidence="5" type="ORF">OXX778_LOCUS3784</name>
</gene>
<evidence type="ECO:0000259" key="4">
    <source>
        <dbReference type="SMART" id="SM00717"/>
    </source>
</evidence>
<dbReference type="GO" id="GO:0003682">
    <property type="term" value="F:chromatin binding"/>
    <property type="evidence" value="ECO:0007669"/>
    <property type="project" value="InterPro"/>
</dbReference>
<feature type="compositionally biased region" description="Polar residues" evidence="3">
    <location>
        <begin position="22"/>
        <end position="32"/>
    </location>
</feature>
<feature type="region of interest" description="Disordered" evidence="3">
    <location>
        <begin position="453"/>
        <end position="488"/>
    </location>
</feature>
<keyword evidence="2" id="KW-0539">Nucleus</keyword>
<feature type="compositionally biased region" description="Low complexity" evidence="3">
    <location>
        <begin position="70"/>
        <end position="85"/>
    </location>
</feature>
<feature type="region of interest" description="Disordered" evidence="3">
    <location>
        <begin position="353"/>
        <end position="383"/>
    </location>
</feature>
<feature type="compositionally biased region" description="Polar residues" evidence="3">
    <location>
        <begin position="370"/>
        <end position="383"/>
    </location>
</feature>
<feature type="domain" description="Myb-like" evidence="4">
    <location>
        <begin position="98"/>
        <end position="160"/>
    </location>
</feature>
<evidence type="ECO:0000313" key="5">
    <source>
        <dbReference type="EMBL" id="CAF0748523.1"/>
    </source>
</evidence>
<feature type="region of interest" description="Disordered" evidence="3">
    <location>
        <begin position="410"/>
        <end position="439"/>
    </location>
</feature>
<feature type="compositionally biased region" description="Polar residues" evidence="3">
    <location>
        <begin position="459"/>
        <end position="471"/>
    </location>
</feature>
<dbReference type="GO" id="GO:0007389">
    <property type="term" value="P:pattern specification process"/>
    <property type="evidence" value="ECO:0007669"/>
    <property type="project" value="TreeGrafter"/>
</dbReference>
<proteinExistence type="predicted"/>
<feature type="compositionally biased region" description="Polar residues" evidence="3">
    <location>
        <begin position="353"/>
        <end position="362"/>
    </location>
</feature>
<reference evidence="5" key="1">
    <citation type="submission" date="2021-02" db="EMBL/GenBank/DDBJ databases">
        <authorList>
            <person name="Nowell W R."/>
        </authorList>
    </citation>
    <scope>NUCLEOTIDE SEQUENCE</scope>
    <source>
        <strain evidence="5">Ploen Becks lab</strain>
    </source>
</reference>
<dbReference type="AlphaFoldDB" id="A0A813PCH8"/>
<dbReference type="InterPro" id="IPR001005">
    <property type="entry name" value="SANT/Myb"/>
</dbReference>
<organism evidence="5 6">
    <name type="scientific">Brachionus calyciflorus</name>
    <dbReference type="NCBI Taxonomy" id="104777"/>
    <lineage>
        <taxon>Eukaryota</taxon>
        <taxon>Metazoa</taxon>
        <taxon>Spiralia</taxon>
        <taxon>Gnathifera</taxon>
        <taxon>Rotifera</taxon>
        <taxon>Eurotatoria</taxon>
        <taxon>Monogononta</taxon>
        <taxon>Pseudotrocha</taxon>
        <taxon>Ploima</taxon>
        <taxon>Brachionidae</taxon>
        <taxon>Brachionus</taxon>
    </lineage>
</organism>
<feature type="compositionally biased region" description="Polar residues" evidence="3">
    <location>
        <begin position="427"/>
        <end position="438"/>
    </location>
</feature>
<dbReference type="GO" id="GO:0003677">
    <property type="term" value="F:DNA binding"/>
    <property type="evidence" value="ECO:0007669"/>
    <property type="project" value="UniProtKB-KW"/>
</dbReference>
<feature type="compositionally biased region" description="Low complexity" evidence="3">
    <location>
        <begin position="594"/>
        <end position="611"/>
    </location>
</feature>
<feature type="region of interest" description="Disordered" evidence="3">
    <location>
        <begin position="593"/>
        <end position="624"/>
    </location>
</feature>
<sequence>MEKEDNLSDSNLVRTKNEDSESNNGPNNSSDESNVKKKSKKRERSPTSQNLHEQFPSMIQRNSQQTVLNNTEKNPLNNNQQNSTPGQITQPVKKEKQKPESWNKIEQQIFFNALRQNGKNFESITQCFNARQKKYKIDDVVSVQRSKEQIRHLYYRTLNKIRNYISLPMLNQENQTSSGTNGTGSNEKIAINASDCSLRDLEVKCLIAYNALMNKSCRWNVKTAIKLVELINLGWTTVREKGKITRLRMPICKLSGKQPPISEPETAISNNNNSSSSSIPEVLSIHLEPINESAYCRVHKLAQNPFVNIEVNPNQSVKFLIEFLENKWKNRRNQFVNKFQIENQMKNFNSKINSQEGQSSMTDSDDNDAQNRPNKKNQSNDLNSSRINIFENLIIYPNECHKIVSIDLNSEGSSQKTSQQDELRSSFIESSPKNSSFNEAELISDNPMGIDDCAVNPDNFLSNRKQLPETPSSSSSSQKKTEFHLNPKQIKSGLTSKNSYIHVNSKDKKEITFSQVFLALNKPTSLKFKYDWIIEKENSDATTNINSQSSCSSSSSIQTLTNKNNIQQRFYIDTLASVATSFLKEILKNKQETNQAASSKNQQNSSQEAKQTSNNNVFKSPANPTDLSSTSIAVIQPNSSIKQAVSIPIENVIQSLNEQQTNKTKKLLSDLPKRRTRQRKPIMVVNSSHSQRPMLPKLNLHNESDQPGQQNVIFSGPMAAIARQIVNNSVMNLDNNKQNQRVIQDDAQSSQSPKILTTSLQQAYSSLIPRILNNLIEPSEQNEGNSEQNLDEDGKNLEEVGSPQNLTNMSLLELSMNNVDSLFGSSVVRINTVQENNQDKIESESSSKSNDTIQINLNDMSNLSSILNCIASQQPAQNDSQSTNLVRKNSNLNTIIGLNQGTSFSLTQRKSDIMAEWTDSMNDVSLSGCFITDFQSPDKASKKQIANEASRDSIFFNMDTIMDILPSGTNRYDDSSLFNNSMNTMDNIVGGKSFSK</sequence>
<feature type="region of interest" description="Disordered" evidence="3">
    <location>
        <begin position="777"/>
        <end position="802"/>
    </location>
</feature>
<dbReference type="PANTHER" id="PTHR21677">
    <property type="entry name" value="CRAMPED PROTEIN"/>
    <property type="match status" value="1"/>
</dbReference>
<feature type="compositionally biased region" description="Polar residues" evidence="3">
    <location>
        <begin position="612"/>
        <end position="624"/>
    </location>
</feature>
<evidence type="ECO:0000313" key="6">
    <source>
        <dbReference type="Proteomes" id="UP000663879"/>
    </source>
</evidence>
<protein>
    <recommendedName>
        <fullName evidence="4">Myb-like domain-containing protein</fullName>
    </recommendedName>
</protein>
<feature type="compositionally biased region" description="Polar residues" evidence="3">
    <location>
        <begin position="46"/>
        <end position="58"/>
    </location>
</feature>
<keyword evidence="6" id="KW-1185">Reference proteome</keyword>
<evidence type="ECO:0000256" key="2">
    <source>
        <dbReference type="ARBA" id="ARBA00023242"/>
    </source>
</evidence>
<dbReference type="Gene3D" id="1.10.10.60">
    <property type="entry name" value="Homeodomain-like"/>
    <property type="match status" value="1"/>
</dbReference>
<evidence type="ECO:0000256" key="3">
    <source>
        <dbReference type="SAM" id="MobiDB-lite"/>
    </source>
</evidence>
<dbReference type="InterPro" id="IPR055315">
    <property type="entry name" value="Cramped-like"/>
</dbReference>
<dbReference type="OrthoDB" id="515799at2759"/>
<dbReference type="Proteomes" id="UP000663879">
    <property type="component" value="Unassembled WGS sequence"/>
</dbReference>
<comment type="caution">
    <text evidence="5">The sequence shown here is derived from an EMBL/GenBank/DDBJ whole genome shotgun (WGS) entry which is preliminary data.</text>
</comment>
<dbReference type="GO" id="GO:0005634">
    <property type="term" value="C:nucleus"/>
    <property type="evidence" value="ECO:0007669"/>
    <property type="project" value="TreeGrafter"/>
</dbReference>
<evidence type="ECO:0000256" key="1">
    <source>
        <dbReference type="ARBA" id="ARBA00023125"/>
    </source>
</evidence>
<dbReference type="PANTHER" id="PTHR21677:SF1">
    <property type="entry name" value="PROTEIN CRAMPED-LIKE"/>
    <property type="match status" value="1"/>
</dbReference>
<feature type="compositionally biased region" description="Polar residues" evidence="3">
    <location>
        <begin position="779"/>
        <end position="788"/>
    </location>
</feature>
<name>A0A813PCH8_9BILA</name>